<dbReference type="RefSeq" id="WP_334252371.1">
    <property type="nucleotide sequence ID" value="NZ_JBAKBE010000011.1"/>
</dbReference>
<proteinExistence type="predicted"/>
<evidence type="ECO:0000313" key="1">
    <source>
        <dbReference type="EMBL" id="MEH0098076.1"/>
    </source>
</evidence>
<reference evidence="1 2" key="1">
    <citation type="submission" date="2024-02" db="EMBL/GenBank/DDBJ databases">
        <title>A new putative Pannonibacter species isolated from two cases of bloodstream infections in paediatric patients.</title>
        <authorList>
            <person name="Castellana S."/>
            <person name="De Laurentiis V."/>
            <person name="Grassi M."/>
            <person name="De Leonardis F."/>
            <person name="Mosca A."/>
            <person name="De Carlo C."/>
            <person name="Sparapano E."/>
            <person name="Ronga L."/>
            <person name="Santacroce L."/>
            <person name="Chironna M."/>
            <person name="De Robertis A."/>
            <person name="Bianco A."/>
            <person name="Del Sambro L."/>
            <person name="Capozzi L."/>
            <person name="Parisi A."/>
        </authorList>
    </citation>
    <scope>NUCLEOTIDE SEQUENCE [LARGE SCALE GENOMIC DNA]</scope>
    <source>
        <strain evidence="1 2">Pt2</strain>
    </source>
</reference>
<accession>A0ABU7ZS80</accession>
<organism evidence="1 2">
    <name type="scientific">Pannonibacter anstelovis</name>
    <dbReference type="NCBI Taxonomy" id="3121537"/>
    <lineage>
        <taxon>Bacteria</taxon>
        <taxon>Pseudomonadati</taxon>
        <taxon>Pseudomonadota</taxon>
        <taxon>Alphaproteobacteria</taxon>
        <taxon>Hyphomicrobiales</taxon>
        <taxon>Stappiaceae</taxon>
        <taxon>Pannonibacter</taxon>
    </lineage>
</organism>
<evidence type="ECO:0000313" key="2">
    <source>
        <dbReference type="Proteomes" id="UP001380822"/>
    </source>
</evidence>
<dbReference type="Proteomes" id="UP001380822">
    <property type="component" value="Unassembled WGS sequence"/>
</dbReference>
<sequence length="82" mass="9743">MICHWEKIDGFRTLNELERFITWIEGQIQVGNAYEVPVDCRYAGEMMPERWFVCKDCQSKWRLVFPDPGYFSGLFCLVEGEK</sequence>
<protein>
    <submittedName>
        <fullName evidence="1">Uncharacterized protein</fullName>
    </submittedName>
</protein>
<keyword evidence="2" id="KW-1185">Reference proteome</keyword>
<dbReference type="EMBL" id="JBAKBE010000011">
    <property type="protein sequence ID" value="MEH0098076.1"/>
    <property type="molecule type" value="Genomic_DNA"/>
</dbReference>
<gene>
    <name evidence="1" type="ORF">V6L76_17570</name>
</gene>
<comment type="caution">
    <text evidence="1">The sequence shown here is derived from an EMBL/GenBank/DDBJ whole genome shotgun (WGS) entry which is preliminary data.</text>
</comment>
<name>A0ABU7ZS80_9HYPH</name>